<organism evidence="7 8">
    <name type="scientific">Saccharothrix tamanrassetensis</name>
    <dbReference type="NCBI Taxonomy" id="1051531"/>
    <lineage>
        <taxon>Bacteria</taxon>
        <taxon>Bacillati</taxon>
        <taxon>Actinomycetota</taxon>
        <taxon>Actinomycetes</taxon>
        <taxon>Pseudonocardiales</taxon>
        <taxon>Pseudonocardiaceae</taxon>
        <taxon>Saccharothrix</taxon>
    </lineage>
</organism>
<dbReference type="PANTHER" id="PTHR30055">
    <property type="entry name" value="HTH-TYPE TRANSCRIPTIONAL REGULATOR RUTR"/>
    <property type="match status" value="1"/>
</dbReference>
<dbReference type="PROSITE" id="PS50977">
    <property type="entry name" value="HTH_TETR_2"/>
    <property type="match status" value="1"/>
</dbReference>
<dbReference type="AlphaFoldDB" id="A0A841CW19"/>
<dbReference type="InterPro" id="IPR009057">
    <property type="entry name" value="Homeodomain-like_sf"/>
</dbReference>
<evidence type="ECO:0000256" key="1">
    <source>
        <dbReference type="ARBA" id="ARBA00022491"/>
    </source>
</evidence>
<dbReference type="Gene3D" id="1.10.357.10">
    <property type="entry name" value="Tetracycline Repressor, domain 2"/>
    <property type="match status" value="1"/>
</dbReference>
<keyword evidence="4" id="KW-0804">Transcription</keyword>
<protein>
    <submittedName>
        <fullName evidence="7">AcrR family transcriptional regulator</fullName>
    </submittedName>
</protein>
<evidence type="ECO:0000313" key="7">
    <source>
        <dbReference type="EMBL" id="MBB5960155.1"/>
    </source>
</evidence>
<evidence type="ECO:0000313" key="8">
    <source>
        <dbReference type="Proteomes" id="UP000547510"/>
    </source>
</evidence>
<dbReference type="PANTHER" id="PTHR30055:SF175">
    <property type="entry name" value="HTH-TYPE TRANSCRIPTIONAL REPRESSOR KSTR2"/>
    <property type="match status" value="1"/>
</dbReference>
<feature type="DNA-binding region" description="H-T-H motif" evidence="5">
    <location>
        <begin position="29"/>
        <end position="48"/>
    </location>
</feature>
<dbReference type="SUPFAM" id="SSF46689">
    <property type="entry name" value="Homeodomain-like"/>
    <property type="match status" value="1"/>
</dbReference>
<keyword evidence="2" id="KW-0805">Transcription regulation</keyword>
<proteinExistence type="predicted"/>
<dbReference type="Proteomes" id="UP000547510">
    <property type="component" value="Unassembled WGS sequence"/>
</dbReference>
<dbReference type="InterPro" id="IPR050109">
    <property type="entry name" value="HTH-type_TetR-like_transc_reg"/>
</dbReference>
<dbReference type="PRINTS" id="PR00455">
    <property type="entry name" value="HTHTETR"/>
</dbReference>
<dbReference type="GO" id="GO:0000976">
    <property type="term" value="F:transcription cis-regulatory region binding"/>
    <property type="evidence" value="ECO:0007669"/>
    <property type="project" value="TreeGrafter"/>
</dbReference>
<evidence type="ECO:0000256" key="2">
    <source>
        <dbReference type="ARBA" id="ARBA00023015"/>
    </source>
</evidence>
<evidence type="ECO:0000259" key="6">
    <source>
        <dbReference type="PROSITE" id="PS50977"/>
    </source>
</evidence>
<dbReference type="InterPro" id="IPR001647">
    <property type="entry name" value="HTH_TetR"/>
</dbReference>
<name>A0A841CW19_9PSEU</name>
<keyword evidence="8" id="KW-1185">Reference proteome</keyword>
<reference evidence="7 8" key="1">
    <citation type="submission" date="2020-08" db="EMBL/GenBank/DDBJ databases">
        <title>Genomic Encyclopedia of Type Strains, Phase III (KMG-III): the genomes of soil and plant-associated and newly described type strains.</title>
        <authorList>
            <person name="Whitman W."/>
        </authorList>
    </citation>
    <scope>NUCLEOTIDE SEQUENCE [LARGE SCALE GENOMIC DNA]</scope>
    <source>
        <strain evidence="7 8">CECT 8640</strain>
    </source>
</reference>
<evidence type="ECO:0000256" key="5">
    <source>
        <dbReference type="PROSITE-ProRule" id="PRU00335"/>
    </source>
</evidence>
<feature type="domain" description="HTH tetR-type" evidence="6">
    <location>
        <begin position="6"/>
        <end position="66"/>
    </location>
</feature>
<gene>
    <name evidence="7" type="ORF">FHS29_006778</name>
</gene>
<sequence length="179" mass="19463">MSRVKSDTKARAQAIARELFLKQGVQRTSLQEIADRLGITKPALYYHFSSREDLVRSVVLPLFDDGEEFVAEAERTGPAPRALLEGYFDLHHRHREVVALIVHELTSLNELGLVDRVFVWRERLGALLVGPEPSLADAAKATVALGGLADCVLIFPNAPRDELRAAGVAAACAALGVSP</sequence>
<dbReference type="EMBL" id="JACHJN010000014">
    <property type="protein sequence ID" value="MBB5960155.1"/>
    <property type="molecule type" value="Genomic_DNA"/>
</dbReference>
<dbReference type="Pfam" id="PF00440">
    <property type="entry name" value="TetR_N"/>
    <property type="match status" value="1"/>
</dbReference>
<accession>A0A841CW19</accession>
<dbReference type="RefSeq" id="WP_184698074.1">
    <property type="nucleotide sequence ID" value="NZ_JACHJN010000014.1"/>
</dbReference>
<dbReference type="GO" id="GO:0003700">
    <property type="term" value="F:DNA-binding transcription factor activity"/>
    <property type="evidence" value="ECO:0007669"/>
    <property type="project" value="TreeGrafter"/>
</dbReference>
<keyword evidence="3 5" id="KW-0238">DNA-binding</keyword>
<keyword evidence="1" id="KW-0678">Repressor</keyword>
<comment type="caution">
    <text evidence="7">The sequence shown here is derived from an EMBL/GenBank/DDBJ whole genome shotgun (WGS) entry which is preliminary data.</text>
</comment>
<evidence type="ECO:0000256" key="4">
    <source>
        <dbReference type="ARBA" id="ARBA00023163"/>
    </source>
</evidence>
<evidence type="ECO:0000256" key="3">
    <source>
        <dbReference type="ARBA" id="ARBA00023125"/>
    </source>
</evidence>